<evidence type="ECO:0000313" key="1">
    <source>
        <dbReference type="EMBL" id="MFC5412383.1"/>
    </source>
</evidence>
<name>A0ABW0IIQ3_9BACT</name>
<accession>A0ABW0IIQ3</accession>
<dbReference type="RefSeq" id="WP_379849839.1">
    <property type="nucleotide sequence ID" value="NZ_JBHSMA010000012.1"/>
</dbReference>
<sequence>MPKLIKPERINLSSHTTIREKWIQDQIADDPRILGLGDIILKDKERSQPRAGRLDLLFQDADSNRRYEVELQLGKTDETHIIRTIEYWDIERKRYPQYDHCAVIIAEDITSRFLNIISLFNGHIPIIALQMNAFKFGEDIALVFTKVVDELQLGLVEEDEEIKEPTNRDYWVKRGSQETVKMADEILAIVKEFVPDQIEFKYNKFYIGLAKDGQPFNFVICRPRNKVLNIDFKSPYSEEIQNLIESEGLDDIGYEKRYSNYRIRLTKQDIKNKHDVLKYLLQKAYEYYK</sequence>
<proteinExistence type="predicted"/>
<evidence type="ECO:0008006" key="3">
    <source>
        <dbReference type="Google" id="ProtNLM"/>
    </source>
</evidence>
<dbReference type="InterPro" id="IPR011856">
    <property type="entry name" value="tRNA_endonuc-like_dom_sf"/>
</dbReference>
<dbReference type="Gene3D" id="3.40.1350.10">
    <property type="match status" value="1"/>
</dbReference>
<gene>
    <name evidence="1" type="ORF">ACFPMF_23870</name>
</gene>
<comment type="caution">
    <text evidence="1">The sequence shown here is derived from an EMBL/GenBank/DDBJ whole genome shotgun (WGS) entry which is preliminary data.</text>
</comment>
<keyword evidence="2" id="KW-1185">Reference proteome</keyword>
<protein>
    <recommendedName>
        <fullName evidence="3">DUF5655 domain-containing protein</fullName>
    </recommendedName>
</protein>
<reference evidence="2" key="1">
    <citation type="journal article" date="2019" name="Int. J. Syst. Evol. Microbiol.">
        <title>The Global Catalogue of Microorganisms (GCM) 10K type strain sequencing project: providing services to taxonomists for standard genome sequencing and annotation.</title>
        <authorList>
            <consortium name="The Broad Institute Genomics Platform"/>
            <consortium name="The Broad Institute Genome Sequencing Center for Infectious Disease"/>
            <person name="Wu L."/>
            <person name="Ma J."/>
        </authorList>
    </citation>
    <scope>NUCLEOTIDE SEQUENCE [LARGE SCALE GENOMIC DNA]</scope>
    <source>
        <strain evidence="2">CCUG 55250</strain>
    </source>
</reference>
<dbReference type="EMBL" id="JBHSMA010000012">
    <property type="protein sequence ID" value="MFC5412383.1"/>
    <property type="molecule type" value="Genomic_DNA"/>
</dbReference>
<dbReference type="Proteomes" id="UP001596106">
    <property type="component" value="Unassembled WGS sequence"/>
</dbReference>
<evidence type="ECO:0000313" key="2">
    <source>
        <dbReference type="Proteomes" id="UP001596106"/>
    </source>
</evidence>
<organism evidence="1 2">
    <name type="scientific">Larkinella bovis</name>
    <dbReference type="NCBI Taxonomy" id="683041"/>
    <lineage>
        <taxon>Bacteria</taxon>
        <taxon>Pseudomonadati</taxon>
        <taxon>Bacteroidota</taxon>
        <taxon>Cytophagia</taxon>
        <taxon>Cytophagales</taxon>
        <taxon>Spirosomataceae</taxon>
        <taxon>Larkinella</taxon>
    </lineage>
</organism>